<dbReference type="Gene3D" id="3.40.1180.10">
    <property type="entry name" value="Decaprenyl diphosphate synthase-like"/>
    <property type="match status" value="1"/>
</dbReference>
<protein>
    <submittedName>
        <fullName evidence="2">Uncharacterized protein</fullName>
    </submittedName>
</protein>
<dbReference type="SUPFAM" id="SSF64005">
    <property type="entry name" value="Undecaprenyl diphosphate synthase"/>
    <property type="match status" value="1"/>
</dbReference>
<evidence type="ECO:0000256" key="1">
    <source>
        <dbReference type="ARBA" id="ARBA00022679"/>
    </source>
</evidence>
<dbReference type="Proteomes" id="UP001215280">
    <property type="component" value="Unassembled WGS sequence"/>
</dbReference>
<evidence type="ECO:0000313" key="2">
    <source>
        <dbReference type="EMBL" id="KAJ7754226.1"/>
    </source>
</evidence>
<keyword evidence="3" id="KW-1185">Reference proteome</keyword>
<dbReference type="GO" id="GO:0016765">
    <property type="term" value="F:transferase activity, transferring alkyl or aryl (other than methyl) groups"/>
    <property type="evidence" value="ECO:0007669"/>
    <property type="project" value="InterPro"/>
</dbReference>
<proteinExistence type="predicted"/>
<dbReference type="AlphaFoldDB" id="A0AAD7NCA3"/>
<reference evidence="2" key="1">
    <citation type="submission" date="2023-03" db="EMBL/GenBank/DDBJ databases">
        <title>Massive genome expansion in bonnet fungi (Mycena s.s.) driven by repeated elements and novel gene families across ecological guilds.</title>
        <authorList>
            <consortium name="Lawrence Berkeley National Laboratory"/>
            <person name="Harder C.B."/>
            <person name="Miyauchi S."/>
            <person name="Viragh M."/>
            <person name="Kuo A."/>
            <person name="Thoen E."/>
            <person name="Andreopoulos B."/>
            <person name="Lu D."/>
            <person name="Skrede I."/>
            <person name="Drula E."/>
            <person name="Henrissat B."/>
            <person name="Morin E."/>
            <person name="Kohler A."/>
            <person name="Barry K."/>
            <person name="LaButti K."/>
            <person name="Morin E."/>
            <person name="Salamov A."/>
            <person name="Lipzen A."/>
            <person name="Mereny Z."/>
            <person name="Hegedus B."/>
            <person name="Baldrian P."/>
            <person name="Stursova M."/>
            <person name="Weitz H."/>
            <person name="Taylor A."/>
            <person name="Grigoriev I.V."/>
            <person name="Nagy L.G."/>
            <person name="Martin F."/>
            <person name="Kauserud H."/>
        </authorList>
    </citation>
    <scope>NUCLEOTIDE SEQUENCE</scope>
    <source>
        <strain evidence="2">CBHHK188m</strain>
    </source>
</reference>
<sequence>MDGNRRWARQLGQPVLTGHAQGATTAAKVLEWWLKYLPTTAVGKREMRGGK</sequence>
<keyword evidence="1" id="KW-0808">Transferase</keyword>
<organism evidence="2 3">
    <name type="scientific">Mycena maculata</name>
    <dbReference type="NCBI Taxonomy" id="230809"/>
    <lineage>
        <taxon>Eukaryota</taxon>
        <taxon>Fungi</taxon>
        <taxon>Dikarya</taxon>
        <taxon>Basidiomycota</taxon>
        <taxon>Agaricomycotina</taxon>
        <taxon>Agaricomycetes</taxon>
        <taxon>Agaricomycetidae</taxon>
        <taxon>Agaricales</taxon>
        <taxon>Marasmiineae</taxon>
        <taxon>Mycenaceae</taxon>
        <taxon>Mycena</taxon>
    </lineage>
</organism>
<dbReference type="Pfam" id="PF01255">
    <property type="entry name" value="Prenyltransf"/>
    <property type="match status" value="1"/>
</dbReference>
<dbReference type="EMBL" id="JARJLG010000068">
    <property type="protein sequence ID" value="KAJ7754226.1"/>
    <property type="molecule type" value="Genomic_DNA"/>
</dbReference>
<gene>
    <name evidence="2" type="ORF">DFH07DRAFT_823332</name>
</gene>
<comment type="caution">
    <text evidence="2">The sequence shown here is derived from an EMBL/GenBank/DDBJ whole genome shotgun (WGS) entry which is preliminary data.</text>
</comment>
<evidence type="ECO:0000313" key="3">
    <source>
        <dbReference type="Proteomes" id="UP001215280"/>
    </source>
</evidence>
<dbReference type="InterPro" id="IPR001441">
    <property type="entry name" value="UPP_synth-like"/>
</dbReference>
<dbReference type="InterPro" id="IPR036424">
    <property type="entry name" value="UPP_synth-like_sf"/>
</dbReference>
<name>A0AAD7NCA3_9AGAR</name>
<accession>A0AAD7NCA3</accession>